<dbReference type="GO" id="GO:0045174">
    <property type="term" value="F:glutathione dehydrogenase (ascorbate) activity"/>
    <property type="evidence" value="ECO:0007669"/>
    <property type="project" value="TreeGrafter"/>
</dbReference>
<dbReference type="GO" id="GO:0004364">
    <property type="term" value="F:glutathione transferase activity"/>
    <property type="evidence" value="ECO:0007669"/>
    <property type="project" value="TreeGrafter"/>
</dbReference>
<dbReference type="InterPro" id="IPR036282">
    <property type="entry name" value="Glutathione-S-Trfase_C_sf"/>
</dbReference>
<dbReference type="SUPFAM" id="SSF52833">
    <property type="entry name" value="Thioredoxin-like"/>
    <property type="match status" value="1"/>
</dbReference>
<dbReference type="InterPro" id="IPR036249">
    <property type="entry name" value="Thioredoxin-like_sf"/>
</dbReference>
<dbReference type="Pfam" id="PF13417">
    <property type="entry name" value="GST_N_3"/>
    <property type="match status" value="1"/>
</dbReference>
<evidence type="ECO:0000259" key="1">
    <source>
        <dbReference type="PROSITE" id="PS50404"/>
    </source>
</evidence>
<proteinExistence type="predicted"/>
<dbReference type="SUPFAM" id="SSF47616">
    <property type="entry name" value="GST C-terminal domain-like"/>
    <property type="match status" value="1"/>
</dbReference>
<dbReference type="Gene3D" id="1.20.1050.10">
    <property type="match status" value="1"/>
</dbReference>
<feature type="domain" description="GST N-terminal" evidence="1">
    <location>
        <begin position="3"/>
        <end position="82"/>
    </location>
</feature>
<dbReference type="GO" id="GO:0005737">
    <property type="term" value="C:cytoplasm"/>
    <property type="evidence" value="ECO:0007669"/>
    <property type="project" value="TreeGrafter"/>
</dbReference>
<keyword evidence="4" id="KW-1185">Reference proteome</keyword>
<dbReference type="OrthoDB" id="9813092at2"/>
<dbReference type="InterPro" id="IPR050983">
    <property type="entry name" value="GST_Omega/HSP26"/>
</dbReference>
<dbReference type="RefSeq" id="WP_058290789.1">
    <property type="nucleotide sequence ID" value="NZ_CYSD01000039.1"/>
</dbReference>
<organism evidence="3 4">
    <name type="scientific">Tritonibacter multivorans</name>
    <dbReference type="NCBI Taxonomy" id="928856"/>
    <lineage>
        <taxon>Bacteria</taxon>
        <taxon>Pseudomonadati</taxon>
        <taxon>Pseudomonadota</taxon>
        <taxon>Alphaproteobacteria</taxon>
        <taxon>Rhodobacterales</taxon>
        <taxon>Paracoccaceae</taxon>
        <taxon>Tritonibacter</taxon>
    </lineage>
</organism>
<dbReference type="PANTHER" id="PTHR43968">
    <property type="match status" value="1"/>
</dbReference>
<reference evidence="3 4" key="1">
    <citation type="submission" date="2015-09" db="EMBL/GenBank/DDBJ databases">
        <authorList>
            <consortium name="Swine Surveillance"/>
        </authorList>
    </citation>
    <scope>NUCLEOTIDE SEQUENCE [LARGE SCALE GENOMIC DNA]</scope>
    <source>
        <strain evidence="3 4">CECT 7557</strain>
    </source>
</reference>
<evidence type="ECO:0000313" key="3">
    <source>
        <dbReference type="EMBL" id="CUH80169.1"/>
    </source>
</evidence>
<dbReference type="PROSITE" id="PS51354">
    <property type="entry name" value="GLUTAREDOXIN_2"/>
    <property type="match status" value="1"/>
</dbReference>
<protein>
    <submittedName>
        <fullName evidence="3">Maleylacetoacetate isomerase</fullName>
    </submittedName>
</protein>
<evidence type="ECO:0000259" key="2">
    <source>
        <dbReference type="PROSITE" id="PS50405"/>
    </source>
</evidence>
<dbReference type="AlphaFoldDB" id="A0A0N7M0D6"/>
<gene>
    <name evidence="3" type="ORF">TRM7557_02754</name>
</gene>
<dbReference type="PANTHER" id="PTHR43968:SF6">
    <property type="entry name" value="GLUTATHIONE S-TRANSFERASE OMEGA"/>
    <property type="match status" value="1"/>
</dbReference>
<dbReference type="InterPro" id="IPR004045">
    <property type="entry name" value="Glutathione_S-Trfase_N"/>
</dbReference>
<accession>A0A0N7M0D6</accession>
<dbReference type="CDD" id="cd03196">
    <property type="entry name" value="GST_C_5"/>
    <property type="match status" value="1"/>
</dbReference>
<dbReference type="PROSITE" id="PS50404">
    <property type="entry name" value="GST_NTER"/>
    <property type="match status" value="1"/>
</dbReference>
<dbReference type="Pfam" id="PF13410">
    <property type="entry name" value="GST_C_2"/>
    <property type="match status" value="1"/>
</dbReference>
<keyword evidence="3" id="KW-0413">Isomerase</keyword>
<feature type="domain" description="GST C-terminal" evidence="2">
    <location>
        <begin position="65"/>
        <end position="207"/>
    </location>
</feature>
<dbReference type="GO" id="GO:0006749">
    <property type="term" value="P:glutathione metabolic process"/>
    <property type="evidence" value="ECO:0007669"/>
    <property type="project" value="TreeGrafter"/>
</dbReference>
<dbReference type="GO" id="GO:0016853">
    <property type="term" value="F:isomerase activity"/>
    <property type="evidence" value="ECO:0007669"/>
    <property type="project" value="UniProtKB-KW"/>
</dbReference>
<dbReference type="Proteomes" id="UP000052022">
    <property type="component" value="Unassembled WGS sequence"/>
</dbReference>
<dbReference type="PROSITE" id="PS50405">
    <property type="entry name" value="GST_CTER"/>
    <property type="match status" value="1"/>
</dbReference>
<name>A0A0N7M0D6_9RHOB</name>
<sequence length="213" mass="24377">MTHSPILWSFRRCPYAMRARLAILSAGLQVELRDIQRLRDKPQAFLDTSPTATVPCLNLGTKVIDESLDIMIWALEQRDPQQLLDMPAEGWELIARNDGPFKAALDHSKYATRYPDLNPDEEREKAAAVLFDLNRRLSGQAWLLGAAPRLADFAILPFVRQFAFIDRAWFDAQDWPHMRGWLDRFLTSPAFATVMEKHSPWAEDTPPIWFGGA</sequence>
<dbReference type="InterPro" id="IPR010987">
    <property type="entry name" value="Glutathione-S-Trfase_C-like"/>
</dbReference>
<dbReference type="Gene3D" id="3.40.30.10">
    <property type="entry name" value="Glutaredoxin"/>
    <property type="match status" value="1"/>
</dbReference>
<dbReference type="EMBL" id="CYSD01000039">
    <property type="protein sequence ID" value="CUH80169.1"/>
    <property type="molecule type" value="Genomic_DNA"/>
</dbReference>
<evidence type="ECO:0000313" key="4">
    <source>
        <dbReference type="Proteomes" id="UP000052022"/>
    </source>
</evidence>
<dbReference type="STRING" id="928856.SAMN04488049_10436"/>